<evidence type="ECO:0000256" key="11">
    <source>
        <dbReference type="ARBA" id="ARBA00023303"/>
    </source>
</evidence>
<name>A0AAW1RFF1_9CHLO</name>
<evidence type="ECO:0000256" key="8">
    <source>
        <dbReference type="ARBA" id="ARBA00022989"/>
    </source>
</evidence>
<dbReference type="Proteomes" id="UP001438707">
    <property type="component" value="Unassembled WGS sequence"/>
</dbReference>
<dbReference type="PROSITE" id="PS50042">
    <property type="entry name" value="CNMP_BINDING_3"/>
    <property type="match status" value="1"/>
</dbReference>
<feature type="transmembrane region" description="Helical" evidence="13">
    <location>
        <begin position="45"/>
        <end position="68"/>
    </location>
</feature>
<evidence type="ECO:0000256" key="9">
    <source>
        <dbReference type="ARBA" id="ARBA00023065"/>
    </source>
</evidence>
<evidence type="ECO:0000313" key="16">
    <source>
        <dbReference type="Proteomes" id="UP001438707"/>
    </source>
</evidence>
<keyword evidence="16" id="KW-1185">Reference proteome</keyword>
<keyword evidence="10 13" id="KW-0472">Membrane</keyword>
<evidence type="ECO:0000259" key="14">
    <source>
        <dbReference type="PROSITE" id="PS50042"/>
    </source>
</evidence>
<feature type="transmembrane region" description="Helical" evidence="13">
    <location>
        <begin position="80"/>
        <end position="97"/>
    </location>
</feature>
<dbReference type="InterPro" id="IPR050818">
    <property type="entry name" value="KCNH_animal-type"/>
</dbReference>
<dbReference type="InterPro" id="IPR018490">
    <property type="entry name" value="cNMP-bd_dom_sf"/>
</dbReference>
<dbReference type="InterPro" id="IPR005821">
    <property type="entry name" value="Ion_trans_dom"/>
</dbReference>
<feature type="transmembrane region" description="Helical" evidence="13">
    <location>
        <begin position="197"/>
        <end position="219"/>
    </location>
</feature>
<evidence type="ECO:0000256" key="10">
    <source>
        <dbReference type="ARBA" id="ARBA00023136"/>
    </source>
</evidence>
<keyword evidence="2" id="KW-0813">Transport</keyword>
<organism evidence="15 16">
    <name type="scientific">Apatococcus lobatus</name>
    <dbReference type="NCBI Taxonomy" id="904363"/>
    <lineage>
        <taxon>Eukaryota</taxon>
        <taxon>Viridiplantae</taxon>
        <taxon>Chlorophyta</taxon>
        <taxon>core chlorophytes</taxon>
        <taxon>Trebouxiophyceae</taxon>
        <taxon>Chlorellales</taxon>
        <taxon>Chlorellaceae</taxon>
        <taxon>Apatococcus</taxon>
    </lineage>
</organism>
<keyword evidence="3" id="KW-0633">Potassium transport</keyword>
<dbReference type="Gene3D" id="1.10.287.630">
    <property type="entry name" value="Helix hairpin bin"/>
    <property type="match status" value="1"/>
</dbReference>
<dbReference type="InterPro" id="IPR014710">
    <property type="entry name" value="RmlC-like_jellyroll"/>
</dbReference>
<keyword evidence="5" id="KW-0631">Potassium channel</keyword>
<dbReference type="PRINTS" id="PR01463">
    <property type="entry name" value="EAGCHANLFMLY"/>
</dbReference>
<comment type="caution">
    <text evidence="15">The sequence shown here is derived from an EMBL/GenBank/DDBJ whole genome shotgun (WGS) entry which is preliminary data.</text>
</comment>
<dbReference type="GO" id="GO:0034702">
    <property type="term" value="C:monoatomic ion channel complex"/>
    <property type="evidence" value="ECO:0007669"/>
    <property type="project" value="UniProtKB-KW"/>
</dbReference>
<dbReference type="Pfam" id="PF00027">
    <property type="entry name" value="cNMP_binding"/>
    <property type="match status" value="1"/>
</dbReference>
<dbReference type="GO" id="GO:0005886">
    <property type="term" value="C:plasma membrane"/>
    <property type="evidence" value="ECO:0007669"/>
    <property type="project" value="TreeGrafter"/>
</dbReference>
<dbReference type="InterPro" id="IPR003938">
    <property type="entry name" value="K_chnl_volt-dep_EAG/ELK/ERG"/>
</dbReference>
<feature type="compositionally biased region" description="Acidic residues" evidence="12">
    <location>
        <begin position="595"/>
        <end position="613"/>
    </location>
</feature>
<feature type="transmembrane region" description="Helical" evidence="13">
    <location>
        <begin position="286"/>
        <end position="306"/>
    </location>
</feature>
<accession>A0AAW1RFF1</accession>
<dbReference type="CDD" id="cd00038">
    <property type="entry name" value="CAP_ED"/>
    <property type="match status" value="1"/>
</dbReference>
<evidence type="ECO:0000256" key="4">
    <source>
        <dbReference type="ARBA" id="ARBA00022692"/>
    </source>
</evidence>
<dbReference type="SUPFAM" id="SSF81324">
    <property type="entry name" value="Voltage-gated potassium channels"/>
    <property type="match status" value="1"/>
</dbReference>
<dbReference type="PANTHER" id="PTHR10217:SF435">
    <property type="entry name" value="POTASSIUM VOLTAGE-GATED CHANNEL PROTEIN EAG"/>
    <property type="match status" value="1"/>
</dbReference>
<dbReference type="SUPFAM" id="SSF51206">
    <property type="entry name" value="cAMP-binding domain-like"/>
    <property type="match status" value="1"/>
</dbReference>
<evidence type="ECO:0000256" key="6">
    <source>
        <dbReference type="ARBA" id="ARBA00022882"/>
    </source>
</evidence>
<reference evidence="15 16" key="1">
    <citation type="journal article" date="2024" name="Nat. Commun.">
        <title>Phylogenomics reveals the evolutionary origins of lichenization in chlorophyte algae.</title>
        <authorList>
            <person name="Puginier C."/>
            <person name="Libourel C."/>
            <person name="Otte J."/>
            <person name="Skaloud P."/>
            <person name="Haon M."/>
            <person name="Grisel S."/>
            <person name="Petersen M."/>
            <person name="Berrin J.G."/>
            <person name="Delaux P.M."/>
            <person name="Dal Grande F."/>
            <person name="Keller J."/>
        </authorList>
    </citation>
    <scope>NUCLEOTIDE SEQUENCE [LARGE SCALE GENOMIC DNA]</scope>
    <source>
        <strain evidence="15 16">SAG 2145</strain>
    </source>
</reference>
<evidence type="ECO:0000256" key="12">
    <source>
        <dbReference type="SAM" id="MobiDB-lite"/>
    </source>
</evidence>
<feature type="transmembrane region" description="Helical" evidence="13">
    <location>
        <begin position="257"/>
        <end position="274"/>
    </location>
</feature>
<dbReference type="Gene3D" id="1.10.287.70">
    <property type="match status" value="1"/>
</dbReference>
<dbReference type="Gene3D" id="2.60.120.10">
    <property type="entry name" value="Jelly Rolls"/>
    <property type="match status" value="1"/>
</dbReference>
<dbReference type="AlphaFoldDB" id="A0AAW1RFF1"/>
<keyword evidence="7" id="KW-0630">Potassium</keyword>
<keyword evidence="8 13" id="KW-1133">Transmembrane helix</keyword>
<keyword evidence="4 13" id="KW-0812">Transmembrane</keyword>
<dbReference type="GO" id="GO:0042391">
    <property type="term" value="P:regulation of membrane potential"/>
    <property type="evidence" value="ECO:0007669"/>
    <property type="project" value="TreeGrafter"/>
</dbReference>
<sequence>MSGQPVRLHSELDEVRAALLSKQSYSQRELHKAAWGIFLPRSTTVLVQLTVMTLVEGTYTAFIVPYTVSTWQDLAHWRPTTILDLCVGLLFTLDIALKFNTALITRKDSYTKGLIVDRRRIAHRYMSTQFLLDILSTIPAYIEAIILIVPGWGHHNIFHHLLLRSLNVVRLLRILRLPRLLQGLFVRALAGRLGQQLLTILPFTVLYLFHIVYSALVLINLQGCLWLFTAKVLEDPHDSWLAYVGDKDLSNAPPFDQYIAAVYFAMTSIATVGYGDISARHTKERIAAMTIMFTGVLFFGFVISALSDLVAHMGSTARRAVLLRRKAEEVEAWLNLRQVPRQLGARVTTYFADAWIRHAEEVPEQALLNELPGALKGEMVDFFLRATFQDIDVFRKQRPEVLTMLACCLHPHTTLPGHNLSRQGSRAEKIWILQSGRIEVLHGLKPLMEIEPPALFGESCLVGDDVPEAARRPFSCRAMSCCMLWQASVRDLEPLLHMAPHFRTDMIGHLRDTIGEALEARPNVAIWRSEMQWIEHWLAHADSPREPLQEEPTPNEGLHRVKSMGPHIRRGGRFSSAFAGSSSGSGSPSSRVLDPEDEDDDDNDSMDYDDDSNGNERGRHHRIDMGNPGPRSSEHIGPIVL</sequence>
<feature type="domain" description="Cyclic nucleotide-binding" evidence="14">
    <location>
        <begin position="393"/>
        <end position="496"/>
    </location>
</feature>
<dbReference type="GO" id="GO:0005249">
    <property type="term" value="F:voltage-gated potassium channel activity"/>
    <property type="evidence" value="ECO:0007669"/>
    <property type="project" value="InterPro"/>
</dbReference>
<dbReference type="InterPro" id="IPR000595">
    <property type="entry name" value="cNMP-bd_dom"/>
</dbReference>
<feature type="compositionally biased region" description="Low complexity" evidence="12">
    <location>
        <begin position="573"/>
        <end position="591"/>
    </location>
</feature>
<evidence type="ECO:0000256" key="2">
    <source>
        <dbReference type="ARBA" id="ARBA00022448"/>
    </source>
</evidence>
<evidence type="ECO:0000256" key="5">
    <source>
        <dbReference type="ARBA" id="ARBA00022826"/>
    </source>
</evidence>
<evidence type="ECO:0000256" key="3">
    <source>
        <dbReference type="ARBA" id="ARBA00022538"/>
    </source>
</evidence>
<proteinExistence type="predicted"/>
<dbReference type="EMBL" id="JALJOS010000012">
    <property type="protein sequence ID" value="KAK9832375.1"/>
    <property type="molecule type" value="Genomic_DNA"/>
</dbReference>
<dbReference type="PANTHER" id="PTHR10217">
    <property type="entry name" value="VOLTAGE AND LIGAND GATED POTASSIUM CHANNEL"/>
    <property type="match status" value="1"/>
</dbReference>
<evidence type="ECO:0000256" key="1">
    <source>
        <dbReference type="ARBA" id="ARBA00004141"/>
    </source>
</evidence>
<protein>
    <recommendedName>
        <fullName evidence="14">Cyclic nucleotide-binding domain-containing protein</fullName>
    </recommendedName>
</protein>
<keyword evidence="6" id="KW-0851">Voltage-gated channel</keyword>
<comment type="subcellular location">
    <subcellularLocation>
        <location evidence="1">Membrane</location>
        <topology evidence="1">Multi-pass membrane protein</topology>
    </subcellularLocation>
</comment>
<dbReference type="Pfam" id="PF00520">
    <property type="entry name" value="Ion_trans"/>
    <property type="match status" value="1"/>
</dbReference>
<gene>
    <name evidence="15" type="ORF">WJX74_008047</name>
</gene>
<evidence type="ECO:0000313" key="15">
    <source>
        <dbReference type="EMBL" id="KAK9832375.1"/>
    </source>
</evidence>
<feature type="region of interest" description="Disordered" evidence="12">
    <location>
        <begin position="544"/>
        <end position="641"/>
    </location>
</feature>
<dbReference type="SMART" id="SM00100">
    <property type="entry name" value="cNMP"/>
    <property type="match status" value="1"/>
</dbReference>
<evidence type="ECO:0000256" key="7">
    <source>
        <dbReference type="ARBA" id="ARBA00022958"/>
    </source>
</evidence>
<evidence type="ECO:0000256" key="13">
    <source>
        <dbReference type="SAM" id="Phobius"/>
    </source>
</evidence>
<keyword evidence="11" id="KW-0407">Ion channel</keyword>
<keyword evidence="9" id="KW-0406">Ion transport</keyword>